<dbReference type="EMBL" id="CADCXN010000109">
    <property type="protein sequence ID" value="CAA9892620.1"/>
    <property type="molecule type" value="Genomic_DNA"/>
</dbReference>
<gene>
    <name evidence="2" type="ORF">METHB2_760002</name>
</gene>
<evidence type="ECO:0000256" key="1">
    <source>
        <dbReference type="SAM" id="SignalP"/>
    </source>
</evidence>
<keyword evidence="3" id="KW-1185">Reference proteome</keyword>
<name>A0A8S0WLH6_9GAMM</name>
<protein>
    <submittedName>
        <fullName evidence="2">Uncharacterized protein</fullName>
    </submittedName>
</protein>
<organism evidence="2 3">
    <name type="scientific">Candidatus Methylobacter favarea</name>
    <dbReference type="NCBI Taxonomy" id="2707345"/>
    <lineage>
        <taxon>Bacteria</taxon>
        <taxon>Pseudomonadati</taxon>
        <taxon>Pseudomonadota</taxon>
        <taxon>Gammaproteobacteria</taxon>
        <taxon>Methylococcales</taxon>
        <taxon>Methylococcaceae</taxon>
        <taxon>Methylobacter</taxon>
    </lineage>
</organism>
<keyword evidence="1" id="KW-0732">Signal</keyword>
<evidence type="ECO:0000313" key="3">
    <source>
        <dbReference type="Proteomes" id="UP000494216"/>
    </source>
</evidence>
<dbReference type="RefSeq" id="WP_174627374.1">
    <property type="nucleotide sequence ID" value="NZ_CADCXN010000109.1"/>
</dbReference>
<dbReference type="AlphaFoldDB" id="A0A8S0WLH6"/>
<feature type="signal peptide" evidence="1">
    <location>
        <begin position="1"/>
        <end position="23"/>
    </location>
</feature>
<proteinExistence type="predicted"/>
<sequence>MTKSGLTAIFIMISFFNSMTAHATEHHSGHGGSMGGSSSGGACIKPRLAKLLPAHLSTVAPEAEFSFLAFNIQKPEQIAVTVKTIPVDVTTEYKEPFFIVKGKLPSSLKNTAARINVKVSAKSSQCELENGWLVKISDR</sequence>
<feature type="chain" id="PRO_5035933783" evidence="1">
    <location>
        <begin position="24"/>
        <end position="139"/>
    </location>
</feature>
<dbReference type="Proteomes" id="UP000494216">
    <property type="component" value="Unassembled WGS sequence"/>
</dbReference>
<accession>A0A8S0WLH6</accession>
<reference evidence="2 3" key="1">
    <citation type="submission" date="2020-02" db="EMBL/GenBank/DDBJ databases">
        <authorList>
            <person name="Hogendoorn C."/>
        </authorList>
    </citation>
    <scope>NUCLEOTIDE SEQUENCE [LARGE SCALE GENOMIC DNA]</scope>
    <source>
        <strain evidence="2">METHB21</strain>
    </source>
</reference>
<comment type="caution">
    <text evidence="2">The sequence shown here is derived from an EMBL/GenBank/DDBJ whole genome shotgun (WGS) entry which is preliminary data.</text>
</comment>
<evidence type="ECO:0000313" key="2">
    <source>
        <dbReference type="EMBL" id="CAA9892620.1"/>
    </source>
</evidence>